<accession>A0ACB7P2W7</accession>
<organism evidence="1 2">
    <name type="scientific">Chaetomium tenue</name>
    <dbReference type="NCBI Taxonomy" id="1854479"/>
    <lineage>
        <taxon>Eukaryota</taxon>
        <taxon>Fungi</taxon>
        <taxon>Dikarya</taxon>
        <taxon>Ascomycota</taxon>
        <taxon>Pezizomycotina</taxon>
        <taxon>Sordariomycetes</taxon>
        <taxon>Sordariomycetidae</taxon>
        <taxon>Sordariales</taxon>
        <taxon>Chaetomiaceae</taxon>
        <taxon>Chaetomium</taxon>
    </lineage>
</organism>
<protein>
    <submittedName>
        <fullName evidence="1">Uncharacterized protein</fullName>
    </submittedName>
</protein>
<gene>
    <name evidence="1" type="ORF">F5144DRAFT_577781</name>
</gene>
<reference evidence="1 2" key="1">
    <citation type="journal article" date="2021" name="Nat. Commun.">
        <title>Genetic determinants of endophytism in the Arabidopsis root mycobiome.</title>
        <authorList>
            <person name="Mesny F."/>
            <person name="Miyauchi S."/>
            <person name="Thiergart T."/>
            <person name="Pickel B."/>
            <person name="Atanasova L."/>
            <person name="Karlsson M."/>
            <person name="Huettel B."/>
            <person name="Barry K.W."/>
            <person name="Haridas S."/>
            <person name="Chen C."/>
            <person name="Bauer D."/>
            <person name="Andreopoulos W."/>
            <person name="Pangilinan J."/>
            <person name="LaButti K."/>
            <person name="Riley R."/>
            <person name="Lipzen A."/>
            <person name="Clum A."/>
            <person name="Drula E."/>
            <person name="Henrissat B."/>
            <person name="Kohler A."/>
            <person name="Grigoriev I.V."/>
            <person name="Martin F.M."/>
            <person name="Hacquard S."/>
        </authorList>
    </citation>
    <scope>NUCLEOTIDE SEQUENCE [LARGE SCALE GENOMIC DNA]</scope>
    <source>
        <strain evidence="1 2">MPI-SDFR-AT-0079</strain>
    </source>
</reference>
<dbReference type="Proteomes" id="UP000724584">
    <property type="component" value="Unassembled WGS sequence"/>
</dbReference>
<evidence type="ECO:0000313" key="1">
    <source>
        <dbReference type="EMBL" id="KAH6628041.1"/>
    </source>
</evidence>
<dbReference type="EMBL" id="JAGIZQ010000005">
    <property type="protein sequence ID" value="KAH6628041.1"/>
    <property type="molecule type" value="Genomic_DNA"/>
</dbReference>
<keyword evidence="2" id="KW-1185">Reference proteome</keyword>
<sequence length="832" mass="92126">MFWPNRELDTEQTGYPVTSLPPIFPRPRVTGRRPRSLSIEQPYELPAKSLKAVSTATRRPSKKMDDIPVTPSTQPSESYNDLSTVSPSGGSNPGGSRKERGAIAAQACDTCRSRKQKCDEQRPKCSTCQKFRLECNYREPQPTKKDKTMLEILDRIKSLEFKLDNLSQRSAMTPSLSGFTMPTSLPSPLPTTLGPLGQPTDPPFQLPNISNTTPGGDHQYQYVSSVHQMLKWPAIQQLFVSIQPKLPNIDLSVLEREGPASMVAIRRSSIGNLPTDPFTQPSRVSTISMHRSIPGQVPITISGLDWDTMNRLTKAYFDSFNLLCPVLNRQPFVTQTLPALFSVGLNDSMSSTIALLVFALGEVAIAGYEGSPIHVYNGRASGIKGGTKERPPGLHLFNEARRQMGFHLTSCSLENVQIFELASIYYGSCFYPLDFWRMTTSASMACQALITSRPDVLSSAKADLTRRSFWHCSVMETGLNLELGFPLTGLERMESIVGLPDFSGPYIEDDHLSNQQSHFQEHFASQIVLRRLLVDFHHALNVNQSHAEPSTLGQMPSGPFSPAPPTHPSVNETTIRPLATQLEKWRGMLPVHLRWHDDAPGVFPNVPVDLYTPTTGNSLFTPATTPISPSIPTTSGSTTSGSTTSNPQQHQLHQPPTSAASTAPRAPPAPLMFTPDLDAPAARYPYVLDVQVALLRSRYYYTKYLIHRPFVYKALHHPTALSHTDAVGVATCLKAALKWPVAMSPTCRNKRLVPCSFFFTQNFFGILVLLHLSTTVPALSQIRGSLCGGERFEADVRETVGLYLDWLRDFKGVDRATVWHWEVVRALYGVAE</sequence>
<name>A0ACB7P2W7_9PEZI</name>
<comment type="caution">
    <text evidence="1">The sequence shown here is derived from an EMBL/GenBank/DDBJ whole genome shotgun (WGS) entry which is preliminary data.</text>
</comment>
<evidence type="ECO:0000313" key="2">
    <source>
        <dbReference type="Proteomes" id="UP000724584"/>
    </source>
</evidence>
<proteinExistence type="predicted"/>